<sequence>MSQSKLQRLVQYLVSATYKGRHLARAGEFDSWIEGGRIEHASKRINGTGLLAARFYYSGVISINPCNAPVELIATYVSFWLMTNAEKDDSQDVEFSLDINDDNSADIELTIERFAEDVMLVEDMNGPFELEFQGETKRFDFGEQSLWIAAAFELDAEFVTG</sequence>
<organism evidence="1 2">
    <name type="scientific">Moritella viscosa</name>
    <dbReference type="NCBI Taxonomy" id="80854"/>
    <lineage>
        <taxon>Bacteria</taxon>
        <taxon>Pseudomonadati</taxon>
        <taxon>Pseudomonadota</taxon>
        <taxon>Gammaproteobacteria</taxon>
        <taxon>Alteromonadales</taxon>
        <taxon>Moritellaceae</taxon>
        <taxon>Moritella</taxon>
    </lineage>
</organism>
<name>A0A1L0AJZ9_9GAMM</name>
<dbReference type="OrthoDB" id="6303922at2"/>
<dbReference type="Pfam" id="PF06891">
    <property type="entry name" value="P2_Phage_GpR"/>
    <property type="match status" value="1"/>
</dbReference>
<evidence type="ECO:0000313" key="1">
    <source>
        <dbReference type="EMBL" id="SGY87806.1"/>
    </source>
</evidence>
<dbReference type="InterPro" id="IPR009678">
    <property type="entry name" value="Phage_tail_completion_R"/>
</dbReference>
<evidence type="ECO:0000313" key="2">
    <source>
        <dbReference type="Proteomes" id="UP000183794"/>
    </source>
</evidence>
<gene>
    <name evidence="1" type="ORF">NVI5450_0796</name>
</gene>
<dbReference type="RefSeq" id="WP_075517999.1">
    <property type="nucleotide sequence ID" value="NZ_FPLD01000029.1"/>
</dbReference>
<accession>A0A1L0AJZ9</accession>
<proteinExistence type="predicted"/>
<evidence type="ECO:0008006" key="3">
    <source>
        <dbReference type="Google" id="ProtNLM"/>
    </source>
</evidence>
<dbReference type="EMBL" id="FPLD01000029">
    <property type="protein sequence ID" value="SGY87806.1"/>
    <property type="molecule type" value="Genomic_DNA"/>
</dbReference>
<dbReference type="Proteomes" id="UP000183794">
    <property type="component" value="Unassembled WGS sequence"/>
</dbReference>
<protein>
    <recommendedName>
        <fullName evidence="3">P2 phage tail completion protein R (GpR)</fullName>
    </recommendedName>
</protein>
<dbReference type="AlphaFoldDB" id="A0A1L0AJZ9"/>
<reference evidence="1 2" key="1">
    <citation type="submission" date="2016-11" db="EMBL/GenBank/DDBJ databases">
        <authorList>
            <person name="Jaros S."/>
            <person name="Januszkiewicz K."/>
            <person name="Wedrychowicz H."/>
        </authorList>
    </citation>
    <scope>NUCLEOTIDE SEQUENCE [LARGE SCALE GENOMIC DNA]</scope>
    <source>
        <strain evidence="1">NVI 5450</strain>
    </source>
</reference>